<accession>A0AAV7ZU22</accession>
<comment type="similarity">
    <text evidence="1">Belongs to the protein disulfide isomerase family.</text>
</comment>
<dbReference type="InterPro" id="IPR013766">
    <property type="entry name" value="Thioredoxin_domain"/>
</dbReference>
<dbReference type="AlphaFoldDB" id="A0AAV7ZU22"/>
<comment type="caution">
    <text evidence="4">The sequence shown here is derived from an EMBL/GenBank/DDBJ whole genome shotgun (WGS) entry which is preliminary data.</text>
</comment>
<keyword evidence="2" id="KW-0732">Signal</keyword>
<dbReference type="PANTHER" id="PTHR18929">
    <property type="entry name" value="PROTEIN DISULFIDE ISOMERASE"/>
    <property type="match status" value="1"/>
</dbReference>
<protein>
    <submittedName>
        <fullName evidence="4">Protein disulfide isomerase</fullName>
    </submittedName>
</protein>
<dbReference type="GO" id="GO:0003756">
    <property type="term" value="F:protein disulfide isomerase activity"/>
    <property type="evidence" value="ECO:0007669"/>
    <property type="project" value="TreeGrafter"/>
</dbReference>
<dbReference type="Pfam" id="PF13848">
    <property type="entry name" value="Thioredoxin_6"/>
    <property type="match status" value="1"/>
</dbReference>
<evidence type="ECO:0000313" key="5">
    <source>
        <dbReference type="Proteomes" id="UP001146793"/>
    </source>
</evidence>
<evidence type="ECO:0000259" key="3">
    <source>
        <dbReference type="PROSITE" id="PS51352"/>
    </source>
</evidence>
<dbReference type="GO" id="GO:0034976">
    <property type="term" value="P:response to endoplasmic reticulum stress"/>
    <property type="evidence" value="ECO:0007669"/>
    <property type="project" value="TreeGrafter"/>
</dbReference>
<name>A0AAV7ZU22_9EUKA</name>
<evidence type="ECO:0000313" key="4">
    <source>
        <dbReference type="EMBL" id="KAJ3444326.1"/>
    </source>
</evidence>
<dbReference type="GO" id="GO:0006457">
    <property type="term" value="P:protein folding"/>
    <property type="evidence" value="ECO:0007669"/>
    <property type="project" value="TreeGrafter"/>
</dbReference>
<feature type="domain" description="Thioredoxin" evidence="3">
    <location>
        <begin position="353"/>
        <end position="479"/>
    </location>
</feature>
<dbReference type="PROSITE" id="PS51352">
    <property type="entry name" value="THIOREDOXIN_2"/>
    <property type="match status" value="1"/>
</dbReference>
<dbReference type="Pfam" id="PF00085">
    <property type="entry name" value="Thioredoxin"/>
    <property type="match status" value="1"/>
</dbReference>
<evidence type="ECO:0000256" key="2">
    <source>
        <dbReference type="SAM" id="SignalP"/>
    </source>
</evidence>
<sequence>MKSLIFINLALVICFVLLPNFVEPKLTKLTSKNYEGYLGEKSTKPCFILLTSDKCEYCDKMEMLFTQLQNEIPQMEFLSVHVMKELETTLKITNEPKQPSYFICQDGMFSQYLLPGAPELILEDFKELLEKDKVLVVDKKNRIEFNKEEKTKLLIYQPNFDPKNQGVVGIIARHYQFELVVAVTTTKAIAKGYNLINKDQAVLIKNGEKNMYFKDKLVLPPFKEWVDKNKNSIVTKIDNLMFKRLAYNTYEPQLIFISNPNQKTPQINTLKRVGNWLEKLRKDDQTPKTISKLHIYWIDKSLEGESMKFLSLKENENLPLLLIWDINDGINFRYDGKVFTVKKIKEWILKWSKGQADKYIKSSEPPIDNDGPITILTAKTFDEIVLKSDDFWFVEFMADWCSHCKKLQPIYEELAEWAQGIDGLRIGQMNGGENDIKMEYDITGFPSLLWFGKNKQKFERFNKARELNELKEFILERLPSKKEL</sequence>
<dbReference type="GO" id="GO:0005783">
    <property type="term" value="C:endoplasmic reticulum"/>
    <property type="evidence" value="ECO:0007669"/>
    <property type="project" value="TreeGrafter"/>
</dbReference>
<dbReference type="InterPro" id="IPR036249">
    <property type="entry name" value="Thioredoxin-like_sf"/>
</dbReference>
<organism evidence="4 5">
    <name type="scientific">Anaeramoeba flamelloides</name>
    <dbReference type="NCBI Taxonomy" id="1746091"/>
    <lineage>
        <taxon>Eukaryota</taxon>
        <taxon>Metamonada</taxon>
        <taxon>Anaeramoebidae</taxon>
        <taxon>Anaeramoeba</taxon>
    </lineage>
</organism>
<dbReference type="EMBL" id="JANTQA010000023">
    <property type="protein sequence ID" value="KAJ3444326.1"/>
    <property type="molecule type" value="Genomic_DNA"/>
</dbReference>
<gene>
    <name evidence="4" type="ORF">M0812_10179</name>
</gene>
<reference evidence="4" key="1">
    <citation type="submission" date="2022-08" db="EMBL/GenBank/DDBJ databases">
        <title>Novel sulphate-reducing endosymbionts in the free-living metamonad Anaeramoeba.</title>
        <authorList>
            <person name="Jerlstrom-Hultqvist J."/>
            <person name="Cepicka I."/>
            <person name="Gallot-Lavallee L."/>
            <person name="Salas-Leiva D."/>
            <person name="Curtis B.A."/>
            <person name="Zahonova K."/>
            <person name="Pipaliya S."/>
            <person name="Dacks J."/>
            <person name="Roger A.J."/>
        </authorList>
    </citation>
    <scope>NUCLEOTIDE SEQUENCE</scope>
    <source>
        <strain evidence="4">Busselton2</strain>
    </source>
</reference>
<feature type="signal peptide" evidence="2">
    <location>
        <begin position="1"/>
        <end position="24"/>
    </location>
</feature>
<dbReference type="CDD" id="cd02961">
    <property type="entry name" value="PDI_a_family"/>
    <property type="match status" value="1"/>
</dbReference>
<dbReference type="Gene3D" id="3.40.30.10">
    <property type="entry name" value="Glutaredoxin"/>
    <property type="match status" value="3"/>
</dbReference>
<evidence type="ECO:0000256" key="1">
    <source>
        <dbReference type="ARBA" id="ARBA00006347"/>
    </source>
</evidence>
<proteinExistence type="inferred from homology"/>
<dbReference type="SUPFAM" id="SSF52833">
    <property type="entry name" value="Thioredoxin-like"/>
    <property type="match status" value="2"/>
</dbReference>
<keyword evidence="4" id="KW-0413">Isomerase</keyword>
<dbReference type="Proteomes" id="UP001146793">
    <property type="component" value="Unassembled WGS sequence"/>
</dbReference>
<feature type="chain" id="PRO_5043698157" evidence="2">
    <location>
        <begin position="25"/>
        <end position="484"/>
    </location>
</feature>